<name>A0AAT9FP62_9BACT</name>
<dbReference type="InterPro" id="IPR028082">
    <property type="entry name" value="Peripla_BP_I"/>
</dbReference>
<dbReference type="Gene3D" id="1.10.10.60">
    <property type="entry name" value="Homeodomain-like"/>
    <property type="match status" value="1"/>
</dbReference>
<organism evidence="5">
    <name type="scientific">Oceaniferula spumae</name>
    <dbReference type="NCBI Taxonomy" id="2979115"/>
    <lineage>
        <taxon>Bacteria</taxon>
        <taxon>Pseudomonadati</taxon>
        <taxon>Verrucomicrobiota</taxon>
        <taxon>Verrucomicrobiia</taxon>
        <taxon>Verrucomicrobiales</taxon>
        <taxon>Verrucomicrobiaceae</taxon>
        <taxon>Oceaniferula</taxon>
    </lineage>
</organism>
<keyword evidence="1" id="KW-0805">Transcription regulation</keyword>
<evidence type="ECO:0000256" key="1">
    <source>
        <dbReference type="ARBA" id="ARBA00023015"/>
    </source>
</evidence>
<evidence type="ECO:0000313" key="5">
    <source>
        <dbReference type="EMBL" id="BDS07897.1"/>
    </source>
</evidence>
<evidence type="ECO:0000259" key="4">
    <source>
        <dbReference type="PROSITE" id="PS01124"/>
    </source>
</evidence>
<dbReference type="Pfam" id="PF12833">
    <property type="entry name" value="HTH_18"/>
    <property type="match status" value="1"/>
</dbReference>
<reference evidence="5" key="1">
    <citation type="submission" date="2024-07" db="EMBL/GenBank/DDBJ databases">
        <title>Complete genome sequence of Verrucomicrobiaceae bacterium NT6N.</title>
        <authorList>
            <person name="Huang C."/>
            <person name="Takami H."/>
            <person name="Hamasaki K."/>
        </authorList>
    </citation>
    <scope>NUCLEOTIDE SEQUENCE</scope>
    <source>
        <strain evidence="5">NT6N</strain>
    </source>
</reference>
<dbReference type="PROSITE" id="PS01124">
    <property type="entry name" value="HTH_ARAC_FAMILY_2"/>
    <property type="match status" value="1"/>
</dbReference>
<proteinExistence type="predicted"/>
<keyword evidence="3" id="KW-0804">Transcription</keyword>
<keyword evidence="2" id="KW-0238">DNA-binding</keyword>
<dbReference type="EMBL" id="AP026866">
    <property type="protein sequence ID" value="BDS07897.1"/>
    <property type="molecule type" value="Genomic_DNA"/>
</dbReference>
<dbReference type="SUPFAM" id="SSF46689">
    <property type="entry name" value="Homeodomain-like"/>
    <property type="match status" value="1"/>
</dbReference>
<dbReference type="GO" id="GO:0000976">
    <property type="term" value="F:transcription cis-regulatory region binding"/>
    <property type="evidence" value="ECO:0007669"/>
    <property type="project" value="TreeGrafter"/>
</dbReference>
<dbReference type="InterPro" id="IPR018060">
    <property type="entry name" value="HTH_AraC"/>
</dbReference>
<sequence>MKSEKRYDIAVIFPDWYSFLHSVMYGILEIRGIRHHCNFRNFIHKDFSTAVEFPHNYQPDGVLASFDNEAYPALWLKGLKLPVVNVFSTENTDFPAIGLCNDSLATLVVDHFLALGFQEIGYLETESLHPGKEVHQLLEKKCAERNIPYWSLTVKDGIQAGSWSQLEESAPDLRERLLRKKRRIGIYTTHDMRGRLLADYCTELGLQVPEEVGILGRFDSINSRLCTPELSSIVMPGREIGELAIQTLVNLIEGKPITHHQLVKASEIRVRESTVGRSNPDMIVLQARAMIREKACRGLTVDELTQSLPLARSTFEKRYRALTGSTPAQDIRQFRLQAARKLLLTTHKTIDEVASAIGFTDPRPFVVFFKREVGVTPGEFRKEHEA</sequence>
<dbReference type="SMART" id="SM00342">
    <property type="entry name" value="HTH_ARAC"/>
    <property type="match status" value="1"/>
</dbReference>
<dbReference type="Pfam" id="PF13377">
    <property type="entry name" value="Peripla_BP_3"/>
    <property type="match status" value="1"/>
</dbReference>
<dbReference type="KEGG" id="osu:NT6N_29370"/>
<dbReference type="InterPro" id="IPR046335">
    <property type="entry name" value="LacI/GalR-like_sensor"/>
</dbReference>
<accession>A0AAT9FP62</accession>
<dbReference type="Gene3D" id="3.40.50.2300">
    <property type="match status" value="2"/>
</dbReference>
<dbReference type="PANTHER" id="PTHR30146">
    <property type="entry name" value="LACI-RELATED TRANSCRIPTIONAL REPRESSOR"/>
    <property type="match status" value="1"/>
</dbReference>
<dbReference type="InterPro" id="IPR009057">
    <property type="entry name" value="Homeodomain-like_sf"/>
</dbReference>
<feature type="domain" description="HTH araC/xylS-type" evidence="4">
    <location>
        <begin position="285"/>
        <end position="383"/>
    </location>
</feature>
<gene>
    <name evidence="5" type="ORF">NT6N_29370</name>
</gene>
<protein>
    <submittedName>
        <fullName evidence="5">XylR family transcriptional regulator</fullName>
    </submittedName>
</protein>
<evidence type="ECO:0000256" key="3">
    <source>
        <dbReference type="ARBA" id="ARBA00023163"/>
    </source>
</evidence>
<dbReference type="GO" id="GO:0003700">
    <property type="term" value="F:DNA-binding transcription factor activity"/>
    <property type="evidence" value="ECO:0007669"/>
    <property type="project" value="InterPro"/>
</dbReference>
<dbReference type="PROSITE" id="PS00041">
    <property type="entry name" value="HTH_ARAC_FAMILY_1"/>
    <property type="match status" value="1"/>
</dbReference>
<evidence type="ECO:0000256" key="2">
    <source>
        <dbReference type="ARBA" id="ARBA00023125"/>
    </source>
</evidence>
<dbReference type="AlphaFoldDB" id="A0AAT9FP62"/>
<dbReference type="PANTHER" id="PTHR30146:SF24">
    <property type="entry name" value="XYLOSE OPERON REGULATORY PROTEIN"/>
    <property type="match status" value="1"/>
</dbReference>
<dbReference type="InterPro" id="IPR018062">
    <property type="entry name" value="HTH_AraC-typ_CS"/>
</dbReference>
<dbReference type="SUPFAM" id="SSF53822">
    <property type="entry name" value="Periplasmic binding protein-like I"/>
    <property type="match status" value="1"/>
</dbReference>